<evidence type="ECO:0000313" key="2">
    <source>
        <dbReference type="EMBL" id="KIJ29390.1"/>
    </source>
</evidence>
<gene>
    <name evidence="2" type="ORF">M422DRAFT_269227</name>
</gene>
<feature type="region of interest" description="Disordered" evidence="1">
    <location>
        <begin position="1"/>
        <end position="71"/>
    </location>
</feature>
<name>A0A0C9UW89_SPHS4</name>
<accession>A0A0C9UW89</accession>
<keyword evidence="3" id="KW-1185">Reference proteome</keyword>
<proteinExistence type="predicted"/>
<dbReference type="OrthoDB" id="9983919at2759"/>
<dbReference type="HOGENOM" id="CLU_2198668_0_0_1"/>
<dbReference type="Proteomes" id="UP000054279">
    <property type="component" value="Unassembled WGS sequence"/>
</dbReference>
<dbReference type="AlphaFoldDB" id="A0A0C9UW89"/>
<dbReference type="EMBL" id="KN837284">
    <property type="protein sequence ID" value="KIJ29390.1"/>
    <property type="molecule type" value="Genomic_DNA"/>
</dbReference>
<reference evidence="2 3" key="1">
    <citation type="submission" date="2014-06" db="EMBL/GenBank/DDBJ databases">
        <title>Evolutionary Origins and Diversification of the Mycorrhizal Mutualists.</title>
        <authorList>
            <consortium name="DOE Joint Genome Institute"/>
            <consortium name="Mycorrhizal Genomics Consortium"/>
            <person name="Kohler A."/>
            <person name="Kuo A."/>
            <person name="Nagy L.G."/>
            <person name="Floudas D."/>
            <person name="Copeland A."/>
            <person name="Barry K.W."/>
            <person name="Cichocki N."/>
            <person name="Veneault-Fourrey C."/>
            <person name="LaButti K."/>
            <person name="Lindquist E.A."/>
            <person name="Lipzen A."/>
            <person name="Lundell T."/>
            <person name="Morin E."/>
            <person name="Murat C."/>
            <person name="Riley R."/>
            <person name="Ohm R."/>
            <person name="Sun H."/>
            <person name="Tunlid A."/>
            <person name="Henrissat B."/>
            <person name="Grigoriev I.V."/>
            <person name="Hibbett D.S."/>
            <person name="Martin F."/>
        </authorList>
    </citation>
    <scope>NUCLEOTIDE SEQUENCE [LARGE SCALE GENOMIC DNA]</scope>
    <source>
        <strain evidence="2 3">SS14</strain>
    </source>
</reference>
<sequence>MTHLHEHNDSEEVNDLPGLEPHLGSEGTKEAAQSFSRTNVRPNEVSSDDKTARSAAKASLGPIPPRQISHPMNPCRFLVLRIDKLRDVFSSFPNEDNKARMKAEAADL</sequence>
<protein>
    <submittedName>
        <fullName evidence="2">Uncharacterized protein</fullName>
    </submittedName>
</protein>
<evidence type="ECO:0000313" key="3">
    <source>
        <dbReference type="Proteomes" id="UP000054279"/>
    </source>
</evidence>
<feature type="compositionally biased region" description="Polar residues" evidence="1">
    <location>
        <begin position="31"/>
        <end position="45"/>
    </location>
</feature>
<organism evidence="2 3">
    <name type="scientific">Sphaerobolus stellatus (strain SS14)</name>
    <dbReference type="NCBI Taxonomy" id="990650"/>
    <lineage>
        <taxon>Eukaryota</taxon>
        <taxon>Fungi</taxon>
        <taxon>Dikarya</taxon>
        <taxon>Basidiomycota</taxon>
        <taxon>Agaricomycotina</taxon>
        <taxon>Agaricomycetes</taxon>
        <taxon>Phallomycetidae</taxon>
        <taxon>Geastrales</taxon>
        <taxon>Sphaerobolaceae</taxon>
        <taxon>Sphaerobolus</taxon>
    </lineage>
</organism>
<evidence type="ECO:0000256" key="1">
    <source>
        <dbReference type="SAM" id="MobiDB-lite"/>
    </source>
</evidence>
<feature type="compositionally biased region" description="Basic and acidic residues" evidence="1">
    <location>
        <begin position="1"/>
        <end position="10"/>
    </location>
</feature>